<name>A0A8K1C880_PYTOL</name>
<dbReference type="PANTHER" id="PTHR43039">
    <property type="entry name" value="ESTERASE-RELATED"/>
    <property type="match status" value="1"/>
</dbReference>
<protein>
    <submittedName>
        <fullName evidence="6">Uncharacterized protein</fullName>
    </submittedName>
</protein>
<evidence type="ECO:0000259" key="4">
    <source>
        <dbReference type="Pfam" id="PF00561"/>
    </source>
</evidence>
<dbReference type="Proteomes" id="UP000794436">
    <property type="component" value="Unassembled WGS sequence"/>
</dbReference>
<keyword evidence="2" id="KW-0812">Transmembrane</keyword>
<dbReference type="InterPro" id="IPR013595">
    <property type="entry name" value="Pept_S33_TAP-like_C"/>
</dbReference>
<proteinExistence type="inferred from homology"/>
<evidence type="ECO:0000313" key="6">
    <source>
        <dbReference type="EMBL" id="TMW58476.1"/>
    </source>
</evidence>
<sequence length="662" mass="71888">MLSPRRVLSVAALVATALTQSAVHAASLDLNGWYSCSSVSFEESLPTTEVPESITTNSQMNEYLNGGSSVPEAECAIFQAPLCYDDVCESSGNRTIDVFVKRIVGSRGGENLPNVFFMQGGPGAASPAMESAMISLYYQLSGNVNVYTMDHRGTGRSTKLDCIAAQALTSASPSGSSVSIDEVGDCAADLEKLYDGDLAAFSITSAASDLNYFISSYLTDSQTFVYGVSYGTAVVERLIHLNTTEIAGYILDGVATSSGSNKKNFEYFSTWDVDYDEVAAYFLSKCEKYPEDCGKYFEGSSVSTALKTLLKNLENSSFKCTTTVDKHLSALYGIPSGLASPAELLRSIMGQLFADATLRNLIPVLTYRFSRCNDDDIAVTSHFFKTMGGSLTQISEEDAFTSDLEYKLIVYSELWETPTPTYEELMAKFLNTSISSGTYSEVGNYCAFTKAKDPGCADYAQYAEYEASSIVYKRDKYWNVAAQPSDSASVLLLSSKMDPQTPHKYAELLYEALDTKNKKLVTFEHATHGTIWTTPISNSANAPICGMYVLASYVSVGGDISKMDASCVEDMPELSFKVPDELLSDWLNTTSAYDGAFDGDLSSLETGASGSGSSGTNYKTVFIVFLVLFILVAIAAVFVFIKWRRAKRQAINHDFEVATPVE</sequence>
<feature type="chain" id="PRO_5035444363" evidence="3">
    <location>
        <begin position="26"/>
        <end position="662"/>
    </location>
</feature>
<feature type="transmembrane region" description="Helical" evidence="2">
    <location>
        <begin position="621"/>
        <end position="641"/>
    </location>
</feature>
<keyword evidence="3" id="KW-0732">Signal</keyword>
<dbReference type="Gene3D" id="3.40.50.1820">
    <property type="entry name" value="alpha/beta hydrolase"/>
    <property type="match status" value="2"/>
</dbReference>
<organism evidence="6 7">
    <name type="scientific">Pythium oligandrum</name>
    <name type="common">Mycoparasitic fungus</name>
    <dbReference type="NCBI Taxonomy" id="41045"/>
    <lineage>
        <taxon>Eukaryota</taxon>
        <taxon>Sar</taxon>
        <taxon>Stramenopiles</taxon>
        <taxon>Oomycota</taxon>
        <taxon>Peronosporomycetes</taxon>
        <taxon>Pythiales</taxon>
        <taxon>Pythiaceae</taxon>
        <taxon>Pythium</taxon>
    </lineage>
</organism>
<evidence type="ECO:0000256" key="2">
    <source>
        <dbReference type="SAM" id="Phobius"/>
    </source>
</evidence>
<dbReference type="Pfam" id="PF00561">
    <property type="entry name" value="Abhydrolase_1"/>
    <property type="match status" value="1"/>
</dbReference>
<gene>
    <name evidence="6" type="ORF">Poli38472_010035</name>
</gene>
<reference evidence="6" key="1">
    <citation type="submission" date="2019-03" db="EMBL/GenBank/DDBJ databases">
        <title>Long read genome sequence of the mycoparasitic Pythium oligandrum ATCC 38472 isolated from sugarbeet rhizosphere.</title>
        <authorList>
            <person name="Gaulin E."/>
        </authorList>
    </citation>
    <scope>NUCLEOTIDE SEQUENCE</scope>
    <source>
        <strain evidence="6">ATCC 38472_TT</strain>
    </source>
</reference>
<evidence type="ECO:0000256" key="3">
    <source>
        <dbReference type="SAM" id="SignalP"/>
    </source>
</evidence>
<dbReference type="InterPro" id="IPR029058">
    <property type="entry name" value="AB_hydrolase_fold"/>
</dbReference>
<feature type="domain" description="Peptidase S33 tripeptidyl aminopeptidase-like C-terminal" evidence="5">
    <location>
        <begin position="483"/>
        <end position="532"/>
    </location>
</feature>
<dbReference type="Pfam" id="PF08386">
    <property type="entry name" value="Abhydrolase_4"/>
    <property type="match status" value="1"/>
</dbReference>
<comment type="similarity">
    <text evidence="1">Belongs to the AB hydrolase superfamily.</text>
</comment>
<feature type="domain" description="AB hydrolase-1" evidence="4">
    <location>
        <begin position="114"/>
        <end position="314"/>
    </location>
</feature>
<accession>A0A8K1C880</accession>
<comment type="caution">
    <text evidence="6">The sequence shown here is derived from an EMBL/GenBank/DDBJ whole genome shotgun (WGS) entry which is preliminary data.</text>
</comment>
<evidence type="ECO:0000259" key="5">
    <source>
        <dbReference type="Pfam" id="PF08386"/>
    </source>
</evidence>
<dbReference type="OrthoDB" id="425534at2759"/>
<keyword evidence="2" id="KW-0472">Membrane</keyword>
<dbReference type="InterPro" id="IPR000073">
    <property type="entry name" value="AB_hydrolase_1"/>
</dbReference>
<evidence type="ECO:0000256" key="1">
    <source>
        <dbReference type="ARBA" id="ARBA00008645"/>
    </source>
</evidence>
<dbReference type="EMBL" id="SPLM01000111">
    <property type="protein sequence ID" value="TMW58476.1"/>
    <property type="molecule type" value="Genomic_DNA"/>
</dbReference>
<evidence type="ECO:0000313" key="7">
    <source>
        <dbReference type="Proteomes" id="UP000794436"/>
    </source>
</evidence>
<keyword evidence="7" id="KW-1185">Reference proteome</keyword>
<keyword evidence="2" id="KW-1133">Transmembrane helix</keyword>
<dbReference type="AlphaFoldDB" id="A0A8K1C880"/>
<dbReference type="SUPFAM" id="SSF53474">
    <property type="entry name" value="alpha/beta-Hydrolases"/>
    <property type="match status" value="1"/>
</dbReference>
<feature type="signal peptide" evidence="3">
    <location>
        <begin position="1"/>
        <end position="25"/>
    </location>
</feature>